<sequence>SHVLHTRHAIFTSVLGRLLSSPLTCALASVISLVLRKTEMLPRNCHILFAWSMMMMAVGHDINTAGPIRLLLRLPASI</sequence>
<organism evidence="2 3">
    <name type="scientific">Ameca splendens</name>
    <dbReference type="NCBI Taxonomy" id="208324"/>
    <lineage>
        <taxon>Eukaryota</taxon>
        <taxon>Metazoa</taxon>
        <taxon>Chordata</taxon>
        <taxon>Craniata</taxon>
        <taxon>Vertebrata</taxon>
        <taxon>Euteleostomi</taxon>
        <taxon>Actinopterygii</taxon>
        <taxon>Neopterygii</taxon>
        <taxon>Teleostei</taxon>
        <taxon>Neoteleostei</taxon>
        <taxon>Acanthomorphata</taxon>
        <taxon>Ovalentaria</taxon>
        <taxon>Atherinomorphae</taxon>
        <taxon>Cyprinodontiformes</taxon>
        <taxon>Goodeidae</taxon>
        <taxon>Ameca</taxon>
    </lineage>
</organism>
<keyword evidence="1" id="KW-0472">Membrane</keyword>
<name>A0ABV0YHM3_9TELE</name>
<keyword evidence="3" id="KW-1185">Reference proteome</keyword>
<protein>
    <submittedName>
        <fullName evidence="2">Uncharacterized protein</fullName>
    </submittedName>
</protein>
<evidence type="ECO:0000256" key="1">
    <source>
        <dbReference type="SAM" id="Phobius"/>
    </source>
</evidence>
<dbReference type="Proteomes" id="UP001469553">
    <property type="component" value="Unassembled WGS sequence"/>
</dbReference>
<gene>
    <name evidence="2" type="ORF">AMECASPLE_029891</name>
</gene>
<feature type="non-terminal residue" evidence="2">
    <location>
        <position position="1"/>
    </location>
</feature>
<keyword evidence="1" id="KW-1133">Transmembrane helix</keyword>
<evidence type="ECO:0000313" key="2">
    <source>
        <dbReference type="EMBL" id="MEQ2293117.1"/>
    </source>
</evidence>
<evidence type="ECO:0000313" key="3">
    <source>
        <dbReference type="Proteomes" id="UP001469553"/>
    </source>
</evidence>
<accession>A0ABV0YHM3</accession>
<feature type="transmembrane region" description="Helical" evidence="1">
    <location>
        <begin position="47"/>
        <end position="72"/>
    </location>
</feature>
<proteinExistence type="predicted"/>
<keyword evidence="1" id="KW-0812">Transmembrane</keyword>
<comment type="caution">
    <text evidence="2">The sequence shown here is derived from an EMBL/GenBank/DDBJ whole genome shotgun (WGS) entry which is preliminary data.</text>
</comment>
<dbReference type="EMBL" id="JAHRIP010031696">
    <property type="protein sequence ID" value="MEQ2293117.1"/>
    <property type="molecule type" value="Genomic_DNA"/>
</dbReference>
<feature type="transmembrane region" description="Helical" evidence="1">
    <location>
        <begin position="14"/>
        <end position="35"/>
    </location>
</feature>
<reference evidence="2 3" key="1">
    <citation type="submission" date="2021-06" db="EMBL/GenBank/DDBJ databases">
        <authorList>
            <person name="Palmer J.M."/>
        </authorList>
    </citation>
    <scope>NUCLEOTIDE SEQUENCE [LARGE SCALE GENOMIC DNA]</scope>
    <source>
        <strain evidence="2 3">AS_MEX2019</strain>
        <tissue evidence="2">Muscle</tissue>
    </source>
</reference>